<protein>
    <submittedName>
        <fullName evidence="2">Uncharacterized protein</fullName>
    </submittedName>
</protein>
<dbReference type="OrthoDB" id="10606872at2759"/>
<name>A0A875S4J2_EENNA</name>
<dbReference type="EMBL" id="CP064813">
    <property type="protein sequence ID" value="QPG74982.1"/>
    <property type="molecule type" value="Genomic_DNA"/>
</dbReference>
<sequence>MPTYGRSGKCSQLRTGSRSFLLSPTKHTVSSDDHESSLVVSSSEPKRIKLSQTSLSSPLNSWKLFTSDTDFPRSIDDNHSTLHIESIQSTTPDSADLMQDTNANLESLFGSLDHRNLPNKPSARSTKTTFFNIRTPTYNSEDEEKDPEETAGGSVTQISRQLNLSVQKLDSESHIEQNMDIKEPITNTSSLGNSLIENIARSSRTYGATRSFKADETRLSEDEGENEDDYFDDQVANKTNTNIQSTLDLRISGMNNQFKEEVDIFIEDYGSEDHLHNKLQILMDFKERISEDNDFGQFVGTTGLPAEFIESILKPGDYDTGIGLGLVEICNIIQRQNNNHYAVILFCRGFQHRRNALGKLLAETNQPDKVIEFLGFLAGKGEDIDISLLVDKQGAEKILETIVDRLKNASKSQSQSFLHYCIQIYSSMMVSKALEPKEILLDSTDQILQIVINYRQYTRDLLVSVLQSGVFITSTLDVESLPETVSSQLYSEPLFQSLLEIAMRSKDSQLTLFALGYLVNFTEEDKFINRLDHKSILPMKSYLDRLNLDSRVAEDVYKVGYFCLIYSRLLANNNFVKWLTVSRETRPKLIIGLRRFNETIPNEEKLKDQINYLLHITTSSD</sequence>
<organism evidence="2 3">
    <name type="scientific">Eeniella nana</name>
    <name type="common">Yeast</name>
    <name type="synonym">Brettanomyces nanus</name>
    <dbReference type="NCBI Taxonomy" id="13502"/>
    <lineage>
        <taxon>Eukaryota</taxon>
        <taxon>Fungi</taxon>
        <taxon>Dikarya</taxon>
        <taxon>Ascomycota</taxon>
        <taxon>Saccharomycotina</taxon>
        <taxon>Pichiomycetes</taxon>
        <taxon>Pichiales</taxon>
        <taxon>Pichiaceae</taxon>
        <taxon>Brettanomyces</taxon>
    </lineage>
</organism>
<accession>A0A875S4J2</accession>
<feature type="compositionally biased region" description="Acidic residues" evidence="1">
    <location>
        <begin position="140"/>
        <end position="149"/>
    </location>
</feature>
<keyword evidence="3" id="KW-1185">Reference proteome</keyword>
<dbReference type="GeneID" id="62195723"/>
<evidence type="ECO:0000313" key="2">
    <source>
        <dbReference type="EMBL" id="QPG74982.1"/>
    </source>
</evidence>
<proteinExistence type="predicted"/>
<dbReference type="KEGG" id="bnn:FOA43_002322"/>
<feature type="compositionally biased region" description="Polar residues" evidence="1">
    <location>
        <begin position="122"/>
        <end position="139"/>
    </location>
</feature>
<feature type="region of interest" description="Disordered" evidence="1">
    <location>
        <begin position="112"/>
        <end position="159"/>
    </location>
</feature>
<dbReference type="Proteomes" id="UP000662931">
    <property type="component" value="Chromosome 2"/>
</dbReference>
<gene>
    <name evidence="2" type="ORF">FOA43_002322</name>
</gene>
<evidence type="ECO:0000313" key="3">
    <source>
        <dbReference type="Proteomes" id="UP000662931"/>
    </source>
</evidence>
<evidence type="ECO:0000256" key="1">
    <source>
        <dbReference type="SAM" id="MobiDB-lite"/>
    </source>
</evidence>
<dbReference type="AlphaFoldDB" id="A0A875S4J2"/>
<dbReference type="RefSeq" id="XP_038778547.1">
    <property type="nucleotide sequence ID" value="XM_038922619.1"/>
</dbReference>
<reference evidence="2" key="1">
    <citation type="submission" date="2020-10" db="EMBL/GenBank/DDBJ databases">
        <authorList>
            <person name="Roach M.J.R."/>
        </authorList>
    </citation>
    <scope>NUCLEOTIDE SEQUENCE</scope>
    <source>
        <strain evidence="2">CBS 1945</strain>
    </source>
</reference>